<dbReference type="InterPro" id="IPR019734">
    <property type="entry name" value="TPR_rpt"/>
</dbReference>
<reference evidence="3 4" key="1">
    <citation type="journal article" date="2010" name="Stand. Genomic Sci.">
        <title>Complete genome sequence of Haliangium ochraceum type strain (SMP-2).</title>
        <authorList>
            <consortium name="US DOE Joint Genome Institute (JGI-PGF)"/>
            <person name="Ivanova N."/>
            <person name="Daum C."/>
            <person name="Lang E."/>
            <person name="Abt B."/>
            <person name="Kopitz M."/>
            <person name="Saunders E."/>
            <person name="Lapidus A."/>
            <person name="Lucas S."/>
            <person name="Glavina Del Rio T."/>
            <person name="Nolan M."/>
            <person name="Tice H."/>
            <person name="Copeland A."/>
            <person name="Cheng J.F."/>
            <person name="Chen F."/>
            <person name="Bruce D."/>
            <person name="Goodwin L."/>
            <person name="Pitluck S."/>
            <person name="Mavromatis K."/>
            <person name="Pati A."/>
            <person name="Mikhailova N."/>
            <person name="Chen A."/>
            <person name="Palaniappan K."/>
            <person name="Land M."/>
            <person name="Hauser L."/>
            <person name="Chang Y.J."/>
            <person name="Jeffries C.D."/>
            <person name="Detter J.C."/>
            <person name="Brettin T."/>
            <person name="Rohde M."/>
            <person name="Goker M."/>
            <person name="Bristow J."/>
            <person name="Markowitz V."/>
            <person name="Eisen J.A."/>
            <person name="Hugenholtz P."/>
            <person name="Kyrpides N.C."/>
            <person name="Klenk H.P."/>
        </authorList>
    </citation>
    <scope>NUCLEOTIDE SEQUENCE [LARGE SCALE GENOMIC DNA]</scope>
    <source>
        <strain evidence="4">DSM 14365 / CIP 107738 / JCM 11303 / AJ 13395 / SMP-2</strain>
    </source>
</reference>
<organism evidence="3 4">
    <name type="scientific">Haliangium ochraceum (strain DSM 14365 / JCM 11303 / SMP-2)</name>
    <dbReference type="NCBI Taxonomy" id="502025"/>
    <lineage>
        <taxon>Bacteria</taxon>
        <taxon>Pseudomonadati</taxon>
        <taxon>Myxococcota</taxon>
        <taxon>Polyangia</taxon>
        <taxon>Haliangiales</taxon>
        <taxon>Kofleriaceae</taxon>
        <taxon>Haliangium</taxon>
    </lineage>
</organism>
<dbReference type="SUPFAM" id="SSF48452">
    <property type="entry name" value="TPR-like"/>
    <property type="match status" value="1"/>
</dbReference>
<sequence length="581" mass="62434">MLISASALSVLLGAAPAFAAPVREGAPSASQAPRALSPAELRQRVGDAVARAVQLGNEGQFDTALAVLDQQLANAPTNQRLLQQRGILSLERRDFASALESFERLLAAGPRGANRRKVRRIIRDLRHIRSTSVEVQLVPPADVYLDDRRFGKICESSATCTIPILPGTFEVFVEREGYASEQHRVQVHRNNRHIITQTLEELPSAFTLEVSPVDARVRVDEAVWTPPETDADNDAAQLPAGVHRVLVHKSGYFSREVEAVAERGQPVHLAVSLTPRQDLLVSPAHARLFIEGRPLELVESTAYPTAENKRLVRRVAARWPADRGEVVLEARARGYLPQRVRIPSGRPPGTLVDIALRPLPPPEPVAETPPWWRNRGTLGVGAASLGIAASTSVAVFYTLRAHRLLESVHARCETPPCDDEARADVFAAADAAGNADIASAGALLFTLGGLQAWQWNAAPAERGMSTRRTVAIGASLALAAGAATFGRHYHTRASERREAARALCDAAGSCVRDGLALLRQADGDSATARMGWLLTGASVANAALLWWLTPDADDSDPHDALRVGPAFGAAEIGIEVTGSFD</sequence>
<dbReference type="HOGENOM" id="CLU_469111_0_0_7"/>
<evidence type="ECO:0000313" key="4">
    <source>
        <dbReference type="Proteomes" id="UP000001880"/>
    </source>
</evidence>
<dbReference type="Proteomes" id="UP000001880">
    <property type="component" value="Chromosome"/>
</dbReference>
<dbReference type="InterPro" id="IPR011990">
    <property type="entry name" value="TPR-like_helical_dom_sf"/>
</dbReference>
<dbReference type="AlphaFoldDB" id="D0LGX6"/>
<feature type="chain" id="PRO_5003010586" evidence="2">
    <location>
        <begin position="20"/>
        <end position="581"/>
    </location>
</feature>
<dbReference type="KEGG" id="hoh:Hoch_2153"/>
<accession>D0LGX6</accession>
<name>D0LGX6_HALO1</name>
<evidence type="ECO:0000313" key="3">
    <source>
        <dbReference type="EMBL" id="ACY14698.1"/>
    </source>
</evidence>
<dbReference type="RefSeq" id="WP_012827306.1">
    <property type="nucleotide sequence ID" value="NC_013440.1"/>
</dbReference>
<dbReference type="PROSITE" id="PS50005">
    <property type="entry name" value="TPR"/>
    <property type="match status" value="1"/>
</dbReference>
<dbReference type="OrthoDB" id="5519214at2"/>
<evidence type="ECO:0000256" key="2">
    <source>
        <dbReference type="SAM" id="SignalP"/>
    </source>
</evidence>
<evidence type="ECO:0000256" key="1">
    <source>
        <dbReference type="PROSITE-ProRule" id="PRU00339"/>
    </source>
</evidence>
<protein>
    <submittedName>
        <fullName evidence="3">Uncharacterized protein</fullName>
    </submittedName>
</protein>
<dbReference type="STRING" id="502025.Hoch_2153"/>
<dbReference type="EMBL" id="CP001804">
    <property type="protein sequence ID" value="ACY14698.1"/>
    <property type="molecule type" value="Genomic_DNA"/>
</dbReference>
<feature type="signal peptide" evidence="2">
    <location>
        <begin position="1"/>
        <end position="19"/>
    </location>
</feature>
<gene>
    <name evidence="3" type="ordered locus">Hoch_2153</name>
</gene>
<proteinExistence type="predicted"/>
<keyword evidence="4" id="KW-1185">Reference proteome</keyword>
<feature type="repeat" description="TPR" evidence="1">
    <location>
        <begin position="79"/>
        <end position="112"/>
    </location>
</feature>
<dbReference type="Gene3D" id="1.25.40.10">
    <property type="entry name" value="Tetratricopeptide repeat domain"/>
    <property type="match status" value="1"/>
</dbReference>
<keyword evidence="2" id="KW-0732">Signal</keyword>
<dbReference type="eggNOG" id="COG0457">
    <property type="taxonomic scope" value="Bacteria"/>
</dbReference>
<keyword evidence="1" id="KW-0802">TPR repeat</keyword>